<keyword evidence="3" id="KW-1185">Reference proteome</keyword>
<gene>
    <name evidence="2" type="ORF">ACFFJC_02140</name>
</gene>
<proteinExistence type="predicted"/>
<name>A0ABV6CQQ3_9SPHN</name>
<feature type="chain" id="PRO_5047302352" description="DUF4148 domain-containing protein" evidence="1">
    <location>
        <begin position="24"/>
        <end position="116"/>
    </location>
</feature>
<protein>
    <recommendedName>
        <fullName evidence="4">DUF4148 domain-containing protein</fullName>
    </recommendedName>
</protein>
<feature type="signal peptide" evidence="1">
    <location>
        <begin position="1"/>
        <end position="23"/>
    </location>
</feature>
<accession>A0ABV6CQQ3</accession>
<evidence type="ECO:0008006" key="4">
    <source>
        <dbReference type="Google" id="ProtNLM"/>
    </source>
</evidence>
<dbReference type="EMBL" id="JBHLWK010000006">
    <property type="protein sequence ID" value="MFC0203065.1"/>
    <property type="molecule type" value="Genomic_DNA"/>
</dbReference>
<reference evidence="2 3" key="1">
    <citation type="submission" date="2024-09" db="EMBL/GenBank/DDBJ databases">
        <authorList>
            <person name="Sun Q."/>
            <person name="Mori K."/>
        </authorList>
    </citation>
    <scope>NUCLEOTIDE SEQUENCE [LARGE SCALE GENOMIC DNA]</scope>
    <source>
        <strain evidence="2 3">CCM 7706</strain>
    </source>
</reference>
<keyword evidence="1" id="KW-0732">Signal</keyword>
<evidence type="ECO:0000256" key="1">
    <source>
        <dbReference type="SAM" id="SignalP"/>
    </source>
</evidence>
<evidence type="ECO:0000313" key="3">
    <source>
        <dbReference type="Proteomes" id="UP001589798"/>
    </source>
</evidence>
<dbReference type="RefSeq" id="WP_379485935.1">
    <property type="nucleotide sequence ID" value="NZ_JBHLWK010000006.1"/>
</dbReference>
<comment type="caution">
    <text evidence="2">The sequence shown here is derived from an EMBL/GenBank/DDBJ whole genome shotgun (WGS) entry which is preliminary data.</text>
</comment>
<dbReference type="Proteomes" id="UP001589798">
    <property type="component" value="Unassembled WGS sequence"/>
</dbReference>
<evidence type="ECO:0000313" key="2">
    <source>
        <dbReference type="EMBL" id="MFC0203065.1"/>
    </source>
</evidence>
<organism evidence="2 3">
    <name type="scientific">Novosphingobium soli</name>
    <dbReference type="NCBI Taxonomy" id="574956"/>
    <lineage>
        <taxon>Bacteria</taxon>
        <taxon>Pseudomonadati</taxon>
        <taxon>Pseudomonadota</taxon>
        <taxon>Alphaproteobacteria</taxon>
        <taxon>Sphingomonadales</taxon>
        <taxon>Sphingomonadaceae</taxon>
        <taxon>Novosphingobium</taxon>
    </lineage>
</organism>
<sequence>MKQTKIIRAAALALAAIPTVAVAVPMLYEEQVARQEENLILRQPIAGIENSHWFDYRGNVNETQKELASDLRHATDTEDRRDAWDEYAVELRQERQSYVKAMAKKGYRAPRVYIED</sequence>